<protein>
    <submittedName>
        <fullName evidence="2">Asp/Glu/hydantoin racemase</fullName>
    </submittedName>
</protein>
<dbReference type="InterPro" id="IPR015942">
    <property type="entry name" value="Asp/Glu/hydantoin_racemase"/>
</dbReference>
<evidence type="ECO:0000256" key="1">
    <source>
        <dbReference type="ARBA" id="ARBA00038414"/>
    </source>
</evidence>
<dbReference type="AlphaFoldDB" id="N6WPI2"/>
<sequence>MKLRVINPNDSETMRQMIEQTCLDVVAADTELDVVCGGAGVESVEGFYDGARAQVGVLDRVIEGDRGRCAGYLIACADDTGLHAAREIAPGPVIGIGEAAMHAATLLGSGFSILTAQQKSVPILEQNAFSYGFGRHARGVHAARLPVLALSDTSNTVQQELLIERAKTILIEDASEVLVLGCAGFAPYRKAMERILGVPVVDGVRVGILFLEAFVRGGLKTSKRNGYSPGIST</sequence>
<dbReference type="HOGENOM" id="CLU_053002_0_0_6"/>
<proteinExistence type="inferred from homology"/>
<comment type="caution">
    <text evidence="2">The sequence shown here is derived from an EMBL/GenBank/DDBJ whole genome shotgun (WGS) entry which is preliminary data.</text>
</comment>
<dbReference type="PATRIC" id="fig|626887.3.peg.3257"/>
<accession>N6WPI2</accession>
<dbReference type="GO" id="GO:0047661">
    <property type="term" value="F:amino-acid racemase activity"/>
    <property type="evidence" value="ECO:0007669"/>
    <property type="project" value="InterPro"/>
</dbReference>
<dbReference type="STRING" id="626887.J057_16305"/>
<reference evidence="2 3" key="1">
    <citation type="journal article" date="2013" name="Genome Announc.">
        <title>Genome Sequence of the Polycyclic Aromatic Hydrocarbon-Degrading Bacterium Strain Marinobacter nanhaiticus D15-8WT.</title>
        <authorList>
            <person name="Cui Z."/>
            <person name="Gao W."/>
            <person name="Li Q."/>
            <person name="Xu G."/>
            <person name="Zheng L."/>
        </authorList>
    </citation>
    <scope>NUCLEOTIDE SEQUENCE [LARGE SCALE GENOMIC DNA]</scope>
    <source>
        <strain evidence="2 3">D15-8W</strain>
    </source>
</reference>
<evidence type="ECO:0000313" key="3">
    <source>
        <dbReference type="Proteomes" id="UP000013165"/>
    </source>
</evidence>
<dbReference type="Gene3D" id="3.40.50.12500">
    <property type="match status" value="1"/>
</dbReference>
<evidence type="ECO:0000313" key="2">
    <source>
        <dbReference type="EMBL" id="ENO12977.1"/>
    </source>
</evidence>
<organism evidence="2 3">
    <name type="scientific">Marinobacter nanhaiticus D15-8W</name>
    <dbReference type="NCBI Taxonomy" id="626887"/>
    <lineage>
        <taxon>Bacteria</taxon>
        <taxon>Pseudomonadati</taxon>
        <taxon>Pseudomonadota</taxon>
        <taxon>Gammaproteobacteria</taxon>
        <taxon>Pseudomonadales</taxon>
        <taxon>Marinobacteraceae</taxon>
        <taxon>Marinobacter</taxon>
    </lineage>
</organism>
<dbReference type="eggNOG" id="COG4126">
    <property type="taxonomic scope" value="Bacteria"/>
</dbReference>
<dbReference type="PANTHER" id="PTHR28047">
    <property type="entry name" value="PROTEIN DCG1"/>
    <property type="match status" value="1"/>
</dbReference>
<dbReference type="InterPro" id="IPR052186">
    <property type="entry name" value="Hydantoin_racemase-like"/>
</dbReference>
<gene>
    <name evidence="2" type="ORF">J057_16305</name>
</gene>
<keyword evidence="3" id="KW-1185">Reference proteome</keyword>
<dbReference type="Pfam" id="PF01177">
    <property type="entry name" value="Asp_Glu_race"/>
    <property type="match status" value="1"/>
</dbReference>
<dbReference type="OrthoDB" id="9791723at2"/>
<dbReference type="EMBL" id="APLQ01000014">
    <property type="protein sequence ID" value="ENO12977.1"/>
    <property type="molecule type" value="Genomic_DNA"/>
</dbReference>
<dbReference type="RefSeq" id="WP_004581202.1">
    <property type="nucleotide sequence ID" value="NZ_AP028878.1"/>
</dbReference>
<dbReference type="Proteomes" id="UP000013165">
    <property type="component" value="Unassembled WGS sequence"/>
</dbReference>
<name>N6WPI2_9GAMM</name>
<comment type="similarity">
    <text evidence="1">Belongs to the HyuE racemase family.</text>
</comment>
<dbReference type="PANTHER" id="PTHR28047:SF5">
    <property type="entry name" value="PROTEIN DCG1"/>
    <property type="match status" value="1"/>
</dbReference>
<dbReference type="InterPro" id="IPR053714">
    <property type="entry name" value="Iso_Racemase_Enz_sf"/>
</dbReference>